<dbReference type="Gene3D" id="1.20.1280.50">
    <property type="match status" value="1"/>
</dbReference>
<dbReference type="CDD" id="cd09917">
    <property type="entry name" value="F-box_SF"/>
    <property type="match status" value="1"/>
</dbReference>
<protein>
    <recommendedName>
        <fullName evidence="1">F-box domain-containing protein</fullName>
    </recommendedName>
</protein>
<dbReference type="EMBL" id="JAYKXP010000011">
    <property type="protein sequence ID" value="KAK7053074.1"/>
    <property type="molecule type" value="Genomic_DNA"/>
</dbReference>
<accession>A0AAW0DQ21</accession>
<evidence type="ECO:0000259" key="1">
    <source>
        <dbReference type="Pfam" id="PF12937"/>
    </source>
</evidence>
<dbReference type="AlphaFoldDB" id="A0AAW0DQ21"/>
<dbReference type="Proteomes" id="UP001383192">
    <property type="component" value="Unassembled WGS sequence"/>
</dbReference>
<comment type="caution">
    <text evidence="2">The sequence shown here is derived from an EMBL/GenBank/DDBJ whole genome shotgun (WGS) entry which is preliminary data.</text>
</comment>
<dbReference type="SUPFAM" id="SSF81383">
    <property type="entry name" value="F-box domain"/>
    <property type="match status" value="1"/>
</dbReference>
<evidence type="ECO:0000313" key="2">
    <source>
        <dbReference type="EMBL" id="KAK7053074.1"/>
    </source>
</evidence>
<feature type="domain" description="F-box" evidence="1">
    <location>
        <begin position="42"/>
        <end position="86"/>
    </location>
</feature>
<dbReference type="Pfam" id="PF12937">
    <property type="entry name" value="F-box-like"/>
    <property type="match status" value="1"/>
</dbReference>
<gene>
    <name evidence="2" type="ORF">VNI00_004395</name>
</gene>
<proteinExistence type="predicted"/>
<dbReference type="InterPro" id="IPR036047">
    <property type="entry name" value="F-box-like_dom_sf"/>
</dbReference>
<evidence type="ECO:0000313" key="3">
    <source>
        <dbReference type="Proteomes" id="UP001383192"/>
    </source>
</evidence>
<sequence length="527" mass="59011">MPIIEGLHSISDIELVGYLEDPRRQTDCTRPMFTQGVNKLSPEILLHVFSLLPPGPSDHSLAAAASVCRRWKEICLDSSCLWATLVIGDPQHPRDVDAVYLWLQRSHDVSIRLYFTVSRADSSVYGSRVLAALCSHSDRWETLHCQIPSNASLEYPIVRAKFAPNIKHFSLSWGSRLPLSSTAWVFWHRVWRTPGIETFECNDLLPLTELIRNRVSDSDFVIPGVFRTLRVLRATVVANNTFFDLLRTCGSLSELDVHILNSAPGTPLVLPVIGRLTICGDKISVSTVLGRLTTPSLSELTVSVDTNVLEALNSLLERSACNLAVLDAPLVGITDAEFALFMAHSRGCLRHLLVWKTEIALRPSTGSAQVRLERYCEPDYYLPDLKDATLIMPTNIRAGILDILNCPSLARLDLGSYHHDIPSLVRFFERSSCYPQVFLFSLDAGHIRESWTVLLSSPHLSQLRSLTVSMVVLDSFLKLLSDLAQQRTFIFTKLEVMFLRGRLYNKGLIGGVEGRSQGRLTVRYCEI</sequence>
<keyword evidence="3" id="KW-1185">Reference proteome</keyword>
<organism evidence="2 3">
    <name type="scientific">Paramarasmius palmivorus</name>
    <dbReference type="NCBI Taxonomy" id="297713"/>
    <lineage>
        <taxon>Eukaryota</taxon>
        <taxon>Fungi</taxon>
        <taxon>Dikarya</taxon>
        <taxon>Basidiomycota</taxon>
        <taxon>Agaricomycotina</taxon>
        <taxon>Agaricomycetes</taxon>
        <taxon>Agaricomycetidae</taxon>
        <taxon>Agaricales</taxon>
        <taxon>Marasmiineae</taxon>
        <taxon>Marasmiaceae</taxon>
        <taxon>Paramarasmius</taxon>
    </lineage>
</organism>
<reference evidence="2 3" key="1">
    <citation type="submission" date="2024-01" db="EMBL/GenBank/DDBJ databases">
        <title>A draft genome for a cacao thread blight-causing isolate of Paramarasmius palmivorus.</title>
        <authorList>
            <person name="Baruah I.K."/>
            <person name="Bukari Y."/>
            <person name="Amoako-Attah I."/>
            <person name="Meinhardt L.W."/>
            <person name="Bailey B.A."/>
            <person name="Cohen S.P."/>
        </authorList>
    </citation>
    <scope>NUCLEOTIDE SEQUENCE [LARGE SCALE GENOMIC DNA]</scope>
    <source>
        <strain evidence="2 3">GH-12</strain>
    </source>
</reference>
<dbReference type="InterPro" id="IPR001810">
    <property type="entry name" value="F-box_dom"/>
</dbReference>
<name>A0AAW0DQ21_9AGAR</name>